<dbReference type="AlphaFoldDB" id="A0A1R3RIE7"/>
<dbReference type="Proteomes" id="UP000188318">
    <property type="component" value="Unassembled WGS sequence"/>
</dbReference>
<accession>A0A1R3RIE7</accession>
<reference evidence="3" key="1">
    <citation type="journal article" date="2017" name="Genome Biol.">
        <title>Comparative genomics reveals high biological diversity and specific adaptations in the industrially and medically important fungal genus Aspergillus.</title>
        <authorList>
            <person name="de Vries R.P."/>
            <person name="Riley R."/>
            <person name="Wiebenga A."/>
            <person name="Aguilar-Osorio G."/>
            <person name="Amillis S."/>
            <person name="Uchima C.A."/>
            <person name="Anderluh G."/>
            <person name="Asadollahi M."/>
            <person name="Askin M."/>
            <person name="Barry K."/>
            <person name="Battaglia E."/>
            <person name="Bayram O."/>
            <person name="Benocci T."/>
            <person name="Braus-Stromeyer S.A."/>
            <person name="Caldana C."/>
            <person name="Canovas D."/>
            <person name="Cerqueira G.C."/>
            <person name="Chen F."/>
            <person name="Chen W."/>
            <person name="Choi C."/>
            <person name="Clum A."/>
            <person name="Dos Santos R.A."/>
            <person name="Damasio A.R."/>
            <person name="Diallinas G."/>
            <person name="Emri T."/>
            <person name="Fekete E."/>
            <person name="Flipphi M."/>
            <person name="Freyberg S."/>
            <person name="Gallo A."/>
            <person name="Gournas C."/>
            <person name="Habgood R."/>
            <person name="Hainaut M."/>
            <person name="Harispe M.L."/>
            <person name="Henrissat B."/>
            <person name="Hilden K.S."/>
            <person name="Hope R."/>
            <person name="Hossain A."/>
            <person name="Karabika E."/>
            <person name="Karaffa L."/>
            <person name="Karanyi Z."/>
            <person name="Krasevec N."/>
            <person name="Kuo A."/>
            <person name="Kusch H."/>
            <person name="LaButti K."/>
            <person name="Lagendijk E.L."/>
            <person name="Lapidus A."/>
            <person name="Levasseur A."/>
            <person name="Lindquist E."/>
            <person name="Lipzen A."/>
            <person name="Logrieco A.F."/>
            <person name="MacCabe A."/>
            <person name="Maekelae M.R."/>
            <person name="Malavazi I."/>
            <person name="Melin P."/>
            <person name="Meyer V."/>
            <person name="Mielnichuk N."/>
            <person name="Miskei M."/>
            <person name="Molnar A.P."/>
            <person name="Mule G."/>
            <person name="Ngan C.Y."/>
            <person name="Orejas M."/>
            <person name="Orosz E."/>
            <person name="Ouedraogo J.P."/>
            <person name="Overkamp K.M."/>
            <person name="Park H.-S."/>
            <person name="Perrone G."/>
            <person name="Piumi F."/>
            <person name="Punt P.J."/>
            <person name="Ram A.F."/>
            <person name="Ramon A."/>
            <person name="Rauscher S."/>
            <person name="Record E."/>
            <person name="Riano-Pachon D.M."/>
            <person name="Robert V."/>
            <person name="Roehrig J."/>
            <person name="Ruller R."/>
            <person name="Salamov A."/>
            <person name="Salih N.S."/>
            <person name="Samson R.A."/>
            <person name="Sandor E."/>
            <person name="Sanguinetti M."/>
            <person name="Schuetze T."/>
            <person name="Sepcic K."/>
            <person name="Shelest E."/>
            <person name="Sherlock G."/>
            <person name="Sophianopoulou V."/>
            <person name="Squina F.M."/>
            <person name="Sun H."/>
            <person name="Susca A."/>
            <person name="Todd R.B."/>
            <person name="Tsang A."/>
            <person name="Unkles S.E."/>
            <person name="van de Wiele N."/>
            <person name="van Rossen-Uffink D."/>
            <person name="Oliveira J.V."/>
            <person name="Vesth T.C."/>
            <person name="Visser J."/>
            <person name="Yu J.-H."/>
            <person name="Zhou M."/>
            <person name="Andersen M.R."/>
            <person name="Archer D.B."/>
            <person name="Baker S.E."/>
            <person name="Benoit I."/>
            <person name="Brakhage A.A."/>
            <person name="Braus G.H."/>
            <person name="Fischer R."/>
            <person name="Frisvad J.C."/>
            <person name="Goldman G.H."/>
            <person name="Houbraken J."/>
            <person name="Oakley B."/>
            <person name="Pocsi I."/>
            <person name="Scazzocchio C."/>
            <person name="Seiboth B."/>
            <person name="vanKuyk P.A."/>
            <person name="Wortman J."/>
            <person name="Dyer P.S."/>
            <person name="Grigoriev I.V."/>
        </authorList>
    </citation>
    <scope>NUCLEOTIDE SEQUENCE [LARGE SCALE GENOMIC DNA]</scope>
    <source>
        <strain evidence="3">ITEM 5010</strain>
    </source>
</reference>
<keyword evidence="3" id="KW-1185">Reference proteome</keyword>
<evidence type="ECO:0000313" key="3">
    <source>
        <dbReference type="Proteomes" id="UP000188318"/>
    </source>
</evidence>
<dbReference type="EMBL" id="KV907502">
    <property type="protein sequence ID" value="OOF94249.1"/>
    <property type="molecule type" value="Genomic_DNA"/>
</dbReference>
<organism evidence="2 3">
    <name type="scientific">Aspergillus carbonarius (strain ITEM 5010)</name>
    <dbReference type="NCBI Taxonomy" id="602072"/>
    <lineage>
        <taxon>Eukaryota</taxon>
        <taxon>Fungi</taxon>
        <taxon>Dikarya</taxon>
        <taxon>Ascomycota</taxon>
        <taxon>Pezizomycotina</taxon>
        <taxon>Eurotiomycetes</taxon>
        <taxon>Eurotiomycetidae</taxon>
        <taxon>Eurotiales</taxon>
        <taxon>Aspergillaceae</taxon>
        <taxon>Aspergillus</taxon>
        <taxon>Aspergillus subgen. Circumdati</taxon>
    </lineage>
</organism>
<evidence type="ECO:0000313" key="2">
    <source>
        <dbReference type="EMBL" id="OOF94249.1"/>
    </source>
</evidence>
<feature type="region of interest" description="Disordered" evidence="1">
    <location>
        <begin position="9"/>
        <end position="36"/>
    </location>
</feature>
<protein>
    <submittedName>
        <fullName evidence="2">Uncharacterized protein</fullName>
    </submittedName>
</protein>
<dbReference type="OrthoDB" id="4499271at2759"/>
<name>A0A1R3RIE7_ASPC5</name>
<feature type="compositionally biased region" description="Low complexity" evidence="1">
    <location>
        <begin position="16"/>
        <end position="34"/>
    </location>
</feature>
<sequence length="245" mass="26990">MQLRVRYNNNHFHGESISSTGSSTPPDSSPVSDGNEIAPEFIIGTAEAISIMLHEANIPCSFIGEVTSCVIPNALTTKTLTTLLDNGLEPCESGNECDWERDPISNMTTSPVYHFHLQPSSNSHFRESLRFYQQSDILGMLPDPPLSVGGCDQNYMTVTDARLPDGDGDVGRWPDYSFPVCIPTVPRFLEAMMEQVGGGKDVGGRFTSCRADMVELVRYIRENPDNKLIGSGEEVLRRIKSLCEV</sequence>
<dbReference type="VEuPathDB" id="FungiDB:ASPCADRAFT_407017"/>
<evidence type="ECO:0000256" key="1">
    <source>
        <dbReference type="SAM" id="MobiDB-lite"/>
    </source>
</evidence>
<proteinExistence type="predicted"/>
<gene>
    <name evidence="2" type="ORF">ASPCADRAFT_407017</name>
</gene>